<evidence type="ECO:0000313" key="1">
    <source>
        <dbReference type="EMBL" id="EKC20257.1"/>
    </source>
</evidence>
<name>K1P925_MAGGI</name>
<proteinExistence type="predicted"/>
<dbReference type="HOGENOM" id="CLU_2500093_0_0_1"/>
<accession>K1P925</accession>
<reference evidence="1" key="1">
    <citation type="journal article" date="2012" name="Nature">
        <title>The oyster genome reveals stress adaptation and complexity of shell formation.</title>
        <authorList>
            <person name="Zhang G."/>
            <person name="Fang X."/>
            <person name="Guo X."/>
            <person name="Li L."/>
            <person name="Luo R."/>
            <person name="Xu F."/>
            <person name="Yang P."/>
            <person name="Zhang L."/>
            <person name="Wang X."/>
            <person name="Qi H."/>
            <person name="Xiong Z."/>
            <person name="Que H."/>
            <person name="Xie Y."/>
            <person name="Holland P.W."/>
            <person name="Paps J."/>
            <person name="Zhu Y."/>
            <person name="Wu F."/>
            <person name="Chen Y."/>
            <person name="Wang J."/>
            <person name="Peng C."/>
            <person name="Meng J."/>
            <person name="Yang L."/>
            <person name="Liu J."/>
            <person name="Wen B."/>
            <person name="Zhang N."/>
            <person name="Huang Z."/>
            <person name="Zhu Q."/>
            <person name="Feng Y."/>
            <person name="Mount A."/>
            <person name="Hedgecock D."/>
            <person name="Xu Z."/>
            <person name="Liu Y."/>
            <person name="Domazet-Loso T."/>
            <person name="Du Y."/>
            <person name="Sun X."/>
            <person name="Zhang S."/>
            <person name="Liu B."/>
            <person name="Cheng P."/>
            <person name="Jiang X."/>
            <person name="Li J."/>
            <person name="Fan D."/>
            <person name="Wang W."/>
            <person name="Fu W."/>
            <person name="Wang T."/>
            <person name="Wang B."/>
            <person name="Zhang J."/>
            <person name="Peng Z."/>
            <person name="Li Y."/>
            <person name="Li N."/>
            <person name="Wang J."/>
            <person name="Chen M."/>
            <person name="He Y."/>
            <person name="Tan F."/>
            <person name="Song X."/>
            <person name="Zheng Q."/>
            <person name="Huang R."/>
            <person name="Yang H."/>
            <person name="Du X."/>
            <person name="Chen L."/>
            <person name="Yang M."/>
            <person name="Gaffney P.M."/>
            <person name="Wang S."/>
            <person name="Luo L."/>
            <person name="She Z."/>
            <person name="Ming Y."/>
            <person name="Huang W."/>
            <person name="Zhang S."/>
            <person name="Huang B."/>
            <person name="Zhang Y."/>
            <person name="Qu T."/>
            <person name="Ni P."/>
            <person name="Miao G."/>
            <person name="Wang J."/>
            <person name="Wang Q."/>
            <person name="Steinberg C.E."/>
            <person name="Wang H."/>
            <person name="Li N."/>
            <person name="Qian L."/>
            <person name="Zhang G."/>
            <person name="Li Y."/>
            <person name="Yang H."/>
            <person name="Liu X."/>
            <person name="Wang J."/>
            <person name="Yin Y."/>
            <person name="Wang J."/>
        </authorList>
    </citation>
    <scope>NUCLEOTIDE SEQUENCE [LARGE SCALE GENOMIC DNA]</scope>
    <source>
        <strain evidence="1">05x7-T-G4-1.051#20</strain>
    </source>
</reference>
<dbReference type="AlphaFoldDB" id="K1P925"/>
<dbReference type="EMBL" id="JH815730">
    <property type="protein sequence ID" value="EKC20257.1"/>
    <property type="molecule type" value="Genomic_DNA"/>
</dbReference>
<protein>
    <submittedName>
        <fullName evidence="1">Uncharacterized protein</fullName>
    </submittedName>
</protein>
<organism evidence="1">
    <name type="scientific">Magallana gigas</name>
    <name type="common">Pacific oyster</name>
    <name type="synonym">Crassostrea gigas</name>
    <dbReference type="NCBI Taxonomy" id="29159"/>
    <lineage>
        <taxon>Eukaryota</taxon>
        <taxon>Metazoa</taxon>
        <taxon>Spiralia</taxon>
        <taxon>Lophotrochozoa</taxon>
        <taxon>Mollusca</taxon>
        <taxon>Bivalvia</taxon>
        <taxon>Autobranchia</taxon>
        <taxon>Pteriomorphia</taxon>
        <taxon>Ostreida</taxon>
        <taxon>Ostreoidea</taxon>
        <taxon>Ostreidae</taxon>
        <taxon>Magallana</taxon>
    </lineage>
</organism>
<dbReference type="InParanoid" id="K1P925"/>
<gene>
    <name evidence="1" type="ORF">CGI_10006401</name>
</gene>
<sequence>MPQSQQYRKYNLPVSNPEPNTKYVEFRSGLYITGTRIMRFRSRNIQRYPLGHEMIRTAPYPINLALVEIIHWLRIIAISPRCSSAH</sequence>